<dbReference type="InterPro" id="IPR027477">
    <property type="entry name" value="Succ_DH/fumarate_Rdtase_cat_sf"/>
</dbReference>
<comment type="cofactor">
    <cofactor evidence="1">
        <name>FAD</name>
        <dbReference type="ChEBI" id="CHEBI:57692"/>
    </cofactor>
</comment>
<gene>
    <name evidence="5" type="ORF">KIN_31630</name>
</gene>
<dbReference type="PANTHER" id="PTHR43260">
    <property type="entry name" value="3-KETOSTEROID-DELTA-1-DEHYDROGENASE"/>
    <property type="match status" value="1"/>
</dbReference>
<comment type="caution">
    <text evidence="5">The sequence shown here is derived from an EMBL/GenBank/DDBJ whole genome shotgun (WGS) entry which is preliminary data.</text>
</comment>
<evidence type="ECO:0000256" key="3">
    <source>
        <dbReference type="ARBA" id="ARBA00023002"/>
    </source>
</evidence>
<dbReference type="Gene3D" id="3.90.700.10">
    <property type="entry name" value="Succinate dehydrogenase/fumarate reductase flavoprotein, catalytic domain"/>
    <property type="match status" value="1"/>
</dbReference>
<dbReference type="OrthoDB" id="9813348at2"/>
<dbReference type="GO" id="GO:0016627">
    <property type="term" value="F:oxidoreductase activity, acting on the CH-CH group of donors"/>
    <property type="evidence" value="ECO:0007669"/>
    <property type="project" value="InterPro"/>
</dbReference>
<evidence type="ECO:0000256" key="1">
    <source>
        <dbReference type="ARBA" id="ARBA00001974"/>
    </source>
</evidence>
<dbReference type="InterPro" id="IPR003953">
    <property type="entry name" value="FAD-dep_OxRdtase_2_FAD-bd"/>
</dbReference>
<dbReference type="EMBL" id="BLJE01000003">
    <property type="protein sequence ID" value="GFE66089.1"/>
    <property type="molecule type" value="Genomic_DNA"/>
</dbReference>
<evidence type="ECO:0000259" key="4">
    <source>
        <dbReference type="Pfam" id="PF00890"/>
    </source>
</evidence>
<feature type="domain" description="FAD-dependent oxidoreductase 2 FAD-binding" evidence="4">
    <location>
        <begin position="4"/>
        <end position="531"/>
    </location>
</feature>
<dbReference type="RefSeq" id="WP_159808766.1">
    <property type="nucleotide sequence ID" value="NZ_BLJE01000003.1"/>
</dbReference>
<dbReference type="InterPro" id="IPR036188">
    <property type="entry name" value="FAD/NAD-bd_sf"/>
</dbReference>
<dbReference type="Pfam" id="PF00890">
    <property type="entry name" value="FAD_binding_2"/>
    <property type="match status" value="1"/>
</dbReference>
<dbReference type="InterPro" id="IPR014614">
    <property type="entry name" value="KsdD_DH"/>
</dbReference>
<keyword evidence="3" id="KW-0560">Oxidoreductase</keyword>
<accession>A0A6N6JKZ4</accession>
<dbReference type="PIRSF" id="PIRSF036654">
    <property type="entry name" value="UCP036654"/>
    <property type="match status" value="1"/>
</dbReference>
<dbReference type="AlphaFoldDB" id="A0A6N6JKZ4"/>
<dbReference type="PANTHER" id="PTHR43260:SF1">
    <property type="entry name" value="KSDD-LIKE STEROID DEHYDROGENASE RV0785"/>
    <property type="match status" value="1"/>
</dbReference>
<keyword evidence="6" id="KW-1185">Reference proteome</keyword>
<name>A0A6N6JKZ4_9RHOB</name>
<evidence type="ECO:0000313" key="5">
    <source>
        <dbReference type="EMBL" id="GFE66089.1"/>
    </source>
</evidence>
<dbReference type="Gene3D" id="3.50.50.60">
    <property type="entry name" value="FAD/NAD(P)-binding domain"/>
    <property type="match status" value="1"/>
</dbReference>
<dbReference type="NCBIfam" id="NF009472">
    <property type="entry name" value="PRK12834.1"/>
    <property type="match status" value="1"/>
</dbReference>
<protein>
    <submittedName>
        <fullName evidence="5">FAD-binding dehydrogenase</fullName>
    </submittedName>
</protein>
<dbReference type="SUPFAM" id="SSF51905">
    <property type="entry name" value="FAD/NAD(P)-binding domain"/>
    <property type="match status" value="1"/>
</dbReference>
<evidence type="ECO:0000256" key="2">
    <source>
        <dbReference type="ARBA" id="ARBA00022630"/>
    </source>
</evidence>
<reference evidence="5 6" key="1">
    <citation type="submission" date="2019-12" db="EMBL/GenBank/DDBJ databases">
        <title>Litoreibacter badius sp. nov., a novel bacteriochlorophyll a-containing bacterium in the genus Litoreibacter.</title>
        <authorList>
            <person name="Kanamuro M."/>
            <person name="Takabe Y."/>
            <person name="Mori K."/>
            <person name="Takaichi S."/>
            <person name="Hanada S."/>
        </authorList>
    </citation>
    <scope>NUCLEOTIDE SEQUENCE [LARGE SCALE GENOMIC DNA]</scope>
    <source>
        <strain evidence="5 6">K6</strain>
    </source>
</reference>
<sequence>MQSDVVIIGAGLAGLVAASELVRRDKTVTILDQEGRQNLGGQAFWSLGGLFMIDTPEQRRMRVRDTPALASGDWFGSAQFDRPEDHWPRAWAEAYLEFASGEMRSWLHKKGMRWFPVVGWAERGGSHASGHGNSVPRFHITWGTGPGVLKPFVDDVLAAEEQGKITFGFRHRVTGLEITAGAVTGVTGEVLAPDDAVRGAKTNRDVIDTFDIRADQVVVTSGGIGGNFDLVRRNWPDEKYGSLPAKMVSGVPDHVDGLMLDIAGTAGAELINTDRMWHYCEGVQNWDPIWPHHGIRILPGPSSLWFDATGDRLPAPCLPGFDTLSTLREICRRGHDHTWFVLTQKIIEKEFALSGSEQNPDLTSAKWGEVLKSRLGKGATPAVEAFKEKGEDFVVAKDFDAMVAGMNQLGGNLIDPHRLKTQIEARDAQIDHSFTKDAQVSAIRTARNYLGDRLIRTAKPHKILDAANGPLIAVKLHVVTRKTLGGLHTDLDGRVFAPGGATIAGLYAAGEASGFGGGGYHGNNALEGTFLGGCIHSGRRVGRAAG</sequence>
<proteinExistence type="predicted"/>
<dbReference type="Proteomes" id="UP000436822">
    <property type="component" value="Unassembled WGS sequence"/>
</dbReference>
<organism evidence="5 6">
    <name type="scientific">Litoreibacter roseus</name>
    <dbReference type="NCBI Taxonomy" id="2601869"/>
    <lineage>
        <taxon>Bacteria</taxon>
        <taxon>Pseudomonadati</taxon>
        <taxon>Pseudomonadota</taxon>
        <taxon>Alphaproteobacteria</taxon>
        <taxon>Rhodobacterales</taxon>
        <taxon>Roseobacteraceae</taxon>
        <taxon>Litoreibacter</taxon>
    </lineage>
</organism>
<evidence type="ECO:0000313" key="6">
    <source>
        <dbReference type="Proteomes" id="UP000436822"/>
    </source>
</evidence>
<keyword evidence="2" id="KW-0285">Flavoprotein</keyword>